<sequence>MYTFFPREFNVDSDNFRYKARMRITILKNVTCPIIMQEICGQSNSLYFFTTLPGCTGTIDANVGEHYMSGKSTDLSAFGCDIREWHNIEVVVKNKMARFYIDQQEIFSRSYTKSSGLVIGMIFSSNGLCEIDDIELTGPDGKVVYKNDFQ</sequence>
<dbReference type="GO" id="GO:0005975">
    <property type="term" value="P:carbohydrate metabolic process"/>
    <property type="evidence" value="ECO:0007669"/>
    <property type="project" value="UniProtKB-ARBA"/>
</dbReference>
<protein>
    <recommendedName>
        <fullName evidence="3">3-keto-disaccharide hydrolase domain-containing protein</fullName>
    </recommendedName>
</protein>
<evidence type="ECO:0008006" key="3">
    <source>
        <dbReference type="Google" id="ProtNLM"/>
    </source>
</evidence>
<dbReference type="OrthoDB" id="639802at2"/>
<dbReference type="RefSeq" id="WP_089831653.1">
    <property type="nucleotide sequence ID" value="NZ_FNBN01000002.1"/>
</dbReference>
<dbReference type="Proteomes" id="UP000199045">
    <property type="component" value="Unassembled WGS sequence"/>
</dbReference>
<dbReference type="InterPro" id="IPR013320">
    <property type="entry name" value="ConA-like_dom_sf"/>
</dbReference>
<gene>
    <name evidence="1" type="ORF">SAMN04488121_102916</name>
</gene>
<organism evidence="1 2">
    <name type="scientific">Chitinophaga filiformis</name>
    <name type="common">Myxococcus filiformis</name>
    <name type="synonym">Flexibacter filiformis</name>
    <dbReference type="NCBI Taxonomy" id="104663"/>
    <lineage>
        <taxon>Bacteria</taxon>
        <taxon>Pseudomonadati</taxon>
        <taxon>Bacteroidota</taxon>
        <taxon>Chitinophagia</taxon>
        <taxon>Chitinophagales</taxon>
        <taxon>Chitinophagaceae</taxon>
        <taxon>Chitinophaga</taxon>
    </lineage>
</organism>
<dbReference type="GO" id="GO:0004553">
    <property type="term" value="F:hydrolase activity, hydrolyzing O-glycosyl compounds"/>
    <property type="evidence" value="ECO:0007669"/>
    <property type="project" value="UniProtKB-ARBA"/>
</dbReference>
<name>A0A1G7NSD1_CHIFI</name>
<accession>A0A1G7NSD1</accession>
<dbReference type="SUPFAM" id="SSF49899">
    <property type="entry name" value="Concanavalin A-like lectins/glucanases"/>
    <property type="match status" value="1"/>
</dbReference>
<reference evidence="2" key="1">
    <citation type="submission" date="2016-10" db="EMBL/GenBank/DDBJ databases">
        <authorList>
            <person name="Varghese N."/>
            <person name="Submissions S."/>
        </authorList>
    </citation>
    <scope>NUCLEOTIDE SEQUENCE [LARGE SCALE GENOMIC DNA]</scope>
    <source>
        <strain evidence="2">DSM 527</strain>
    </source>
</reference>
<evidence type="ECO:0000313" key="2">
    <source>
        <dbReference type="Proteomes" id="UP000199045"/>
    </source>
</evidence>
<proteinExistence type="predicted"/>
<dbReference type="EMBL" id="FNBN01000002">
    <property type="protein sequence ID" value="SDF76837.1"/>
    <property type="molecule type" value="Genomic_DNA"/>
</dbReference>
<evidence type="ECO:0000313" key="1">
    <source>
        <dbReference type="EMBL" id="SDF76837.1"/>
    </source>
</evidence>
<dbReference type="AlphaFoldDB" id="A0A1G7NSD1"/>